<reference evidence="1 2" key="1">
    <citation type="journal article" date="2024" name="Plant Biotechnol. J.">
        <title>Genome and CRISPR/Cas9 system of a widespread forest tree (Populus alba) in the world.</title>
        <authorList>
            <person name="Liu Y.J."/>
            <person name="Jiang P.F."/>
            <person name="Han X.M."/>
            <person name="Li X.Y."/>
            <person name="Wang H.M."/>
            <person name="Wang Y.J."/>
            <person name="Wang X.X."/>
            <person name="Zeng Q.Y."/>
        </authorList>
    </citation>
    <scope>NUCLEOTIDE SEQUENCE [LARGE SCALE GENOMIC DNA]</scope>
    <source>
        <strain evidence="2">cv. PAL-ZL1</strain>
    </source>
</reference>
<protein>
    <submittedName>
        <fullName evidence="1">Uncharacterized protein</fullName>
    </submittedName>
</protein>
<organism evidence="1 2">
    <name type="scientific">Populus alba</name>
    <name type="common">White poplar</name>
    <dbReference type="NCBI Taxonomy" id="43335"/>
    <lineage>
        <taxon>Eukaryota</taxon>
        <taxon>Viridiplantae</taxon>
        <taxon>Streptophyta</taxon>
        <taxon>Embryophyta</taxon>
        <taxon>Tracheophyta</taxon>
        <taxon>Spermatophyta</taxon>
        <taxon>Magnoliopsida</taxon>
        <taxon>eudicotyledons</taxon>
        <taxon>Gunneridae</taxon>
        <taxon>Pentapetalae</taxon>
        <taxon>rosids</taxon>
        <taxon>fabids</taxon>
        <taxon>Malpighiales</taxon>
        <taxon>Salicaceae</taxon>
        <taxon>Saliceae</taxon>
        <taxon>Populus</taxon>
    </lineage>
</organism>
<name>A0ACC4CXW9_POPAL</name>
<evidence type="ECO:0000313" key="2">
    <source>
        <dbReference type="Proteomes" id="UP000309997"/>
    </source>
</evidence>
<keyword evidence="2" id="KW-1185">Reference proteome</keyword>
<accession>A0ACC4CXW9</accession>
<sequence>MGPGYPATPHCLNYYRQNLRDLPVKGDFMPSYLGADCRVFKSSKTHSLLSLVRASVTSLLAQESYLQDNLNRGQLEIAGGSFSTPFIARDQAYSFTYESPVTGEDQQGQSPTLTSSFSSFLVNDNTPCSASEGFSFSNHDESGAIELSSMLSFTFFSPRIAVEKGDFLFDAKVTDSKLDAIHGAYRRACAIRTLTGHLGRISLEESTSSDNGRHGKFWGCEELNSDDRLVA</sequence>
<gene>
    <name evidence="1" type="ORF">D5086_000993</name>
</gene>
<evidence type="ECO:0000313" key="1">
    <source>
        <dbReference type="EMBL" id="KAL3609973.1"/>
    </source>
</evidence>
<dbReference type="Proteomes" id="UP000309997">
    <property type="component" value="Unassembled WGS sequence"/>
</dbReference>
<comment type="caution">
    <text evidence="1">The sequence shown here is derived from an EMBL/GenBank/DDBJ whole genome shotgun (WGS) entry which is preliminary data.</text>
</comment>
<proteinExistence type="predicted"/>
<dbReference type="EMBL" id="RCHU02000001">
    <property type="protein sequence ID" value="KAL3609973.1"/>
    <property type="molecule type" value="Genomic_DNA"/>
</dbReference>